<sequence>MSVNMLVLLSLIIAQRHMVYCKVGFVGMHVFHPEGTLPFEPPELIEFRIETINELGKQGRREKRRAVRARSSRPHPCGHLDPCVHTVRLLKQPQRKRAGSSPVIKVVVLCMRLASNVNVLFNLLENAIATLSKVIHFAFRWGSNRSAENVGPSAEKLGRSCRQTETLQLVAGSAFSHCRKQTE</sequence>
<dbReference type="EMBL" id="HG722046">
    <property type="protein sequence ID" value="CDJ61283.1"/>
    <property type="molecule type" value="Genomic_DNA"/>
</dbReference>
<dbReference type="AlphaFoldDB" id="U6ME01"/>
<name>U6ME01_EIMMA</name>
<evidence type="ECO:0000313" key="2">
    <source>
        <dbReference type="EMBL" id="CDJ61283.1"/>
    </source>
</evidence>
<dbReference type="VEuPathDB" id="ToxoDB:EMWEY_00039600"/>
<dbReference type="GeneID" id="25337946"/>
<evidence type="ECO:0000313" key="3">
    <source>
        <dbReference type="Proteomes" id="UP000030763"/>
    </source>
</evidence>
<accession>U6ME01</accession>
<evidence type="ECO:0008006" key="4">
    <source>
        <dbReference type="Google" id="ProtNLM"/>
    </source>
</evidence>
<gene>
    <name evidence="2" type="ORF">EMWEY_00039600</name>
</gene>
<reference evidence="2" key="2">
    <citation type="submission" date="2013-10" db="EMBL/GenBank/DDBJ databases">
        <authorList>
            <person name="Aslett M."/>
        </authorList>
    </citation>
    <scope>NUCLEOTIDE SEQUENCE [LARGE SCALE GENOMIC DNA]</scope>
    <source>
        <strain evidence="2">Weybridge</strain>
    </source>
</reference>
<keyword evidence="3" id="KW-1185">Reference proteome</keyword>
<feature type="chain" id="PRO_5004675479" description="Secreted protein" evidence="1">
    <location>
        <begin position="22"/>
        <end position="183"/>
    </location>
</feature>
<evidence type="ECO:0000256" key="1">
    <source>
        <dbReference type="SAM" id="SignalP"/>
    </source>
</evidence>
<protein>
    <recommendedName>
        <fullName evidence="4">Secreted protein</fullName>
    </recommendedName>
</protein>
<dbReference type="RefSeq" id="XP_013337933.1">
    <property type="nucleotide sequence ID" value="XM_013482479.1"/>
</dbReference>
<organism evidence="2 3">
    <name type="scientific">Eimeria maxima</name>
    <name type="common">Coccidian parasite</name>
    <dbReference type="NCBI Taxonomy" id="5804"/>
    <lineage>
        <taxon>Eukaryota</taxon>
        <taxon>Sar</taxon>
        <taxon>Alveolata</taxon>
        <taxon>Apicomplexa</taxon>
        <taxon>Conoidasida</taxon>
        <taxon>Coccidia</taxon>
        <taxon>Eucoccidiorida</taxon>
        <taxon>Eimeriorina</taxon>
        <taxon>Eimeriidae</taxon>
        <taxon>Eimeria</taxon>
    </lineage>
</organism>
<dbReference type="Proteomes" id="UP000030763">
    <property type="component" value="Unassembled WGS sequence"/>
</dbReference>
<keyword evidence="1" id="KW-0732">Signal</keyword>
<proteinExistence type="predicted"/>
<reference evidence="2" key="1">
    <citation type="submission" date="2013-10" db="EMBL/GenBank/DDBJ databases">
        <title>Genomic analysis of the causative agents of coccidiosis in chickens.</title>
        <authorList>
            <person name="Reid A.J."/>
            <person name="Blake D."/>
            <person name="Billington K."/>
            <person name="Browne H."/>
            <person name="Dunn M."/>
            <person name="Hung S."/>
            <person name="Kawahara F."/>
            <person name="Miranda-Saavedra D."/>
            <person name="Mourier T."/>
            <person name="Nagra H."/>
            <person name="Otto T.D."/>
            <person name="Rawlings N."/>
            <person name="Sanchez A."/>
            <person name="Sanders M."/>
            <person name="Subramaniam C."/>
            <person name="Tay Y."/>
            <person name="Dear P."/>
            <person name="Doerig C."/>
            <person name="Gruber A."/>
            <person name="Parkinson J."/>
            <person name="Shirley M."/>
            <person name="Wan K.L."/>
            <person name="Berriman M."/>
            <person name="Tomley F."/>
            <person name="Pain A."/>
        </authorList>
    </citation>
    <scope>NUCLEOTIDE SEQUENCE [LARGE SCALE GENOMIC DNA]</scope>
    <source>
        <strain evidence="2">Weybridge</strain>
    </source>
</reference>
<feature type="signal peptide" evidence="1">
    <location>
        <begin position="1"/>
        <end position="21"/>
    </location>
</feature>